<name>A0A423W685_CYTCH</name>
<keyword evidence="2" id="KW-1185">Reference proteome</keyword>
<dbReference type="EMBL" id="LJZO01000012">
    <property type="protein sequence ID" value="ROV98867.1"/>
    <property type="molecule type" value="Genomic_DNA"/>
</dbReference>
<protein>
    <submittedName>
        <fullName evidence="1">Uncharacterized protein</fullName>
    </submittedName>
</protein>
<evidence type="ECO:0000313" key="1">
    <source>
        <dbReference type="EMBL" id="ROV98867.1"/>
    </source>
</evidence>
<proteinExistence type="predicted"/>
<evidence type="ECO:0000313" key="2">
    <source>
        <dbReference type="Proteomes" id="UP000284375"/>
    </source>
</evidence>
<comment type="caution">
    <text evidence="1">The sequence shown here is derived from an EMBL/GenBank/DDBJ whole genome shotgun (WGS) entry which is preliminary data.</text>
</comment>
<accession>A0A423W685</accession>
<reference evidence="1 2" key="1">
    <citation type="submission" date="2015-09" db="EMBL/GenBank/DDBJ databases">
        <title>Host preference determinants of Valsa canker pathogens revealed by comparative genomics.</title>
        <authorList>
            <person name="Yin Z."/>
            <person name="Huang L."/>
        </authorList>
    </citation>
    <scope>NUCLEOTIDE SEQUENCE [LARGE SCALE GENOMIC DNA]</scope>
    <source>
        <strain evidence="1 2">YSFL</strain>
    </source>
</reference>
<dbReference type="Proteomes" id="UP000284375">
    <property type="component" value="Unassembled WGS sequence"/>
</dbReference>
<sequence>MFRELEELDGIAGYSRYYIVNSDSNNNNKKSSRRNMSVGADTPYCYRSLLRSTVSLSAYA</sequence>
<dbReference type="AlphaFoldDB" id="A0A423W685"/>
<gene>
    <name evidence="1" type="ORF">VSDG_03702</name>
</gene>
<organism evidence="1 2">
    <name type="scientific">Cytospora chrysosperma</name>
    <name type="common">Cytospora canker fungus</name>
    <name type="synonym">Sphaeria chrysosperma</name>
    <dbReference type="NCBI Taxonomy" id="252740"/>
    <lineage>
        <taxon>Eukaryota</taxon>
        <taxon>Fungi</taxon>
        <taxon>Dikarya</taxon>
        <taxon>Ascomycota</taxon>
        <taxon>Pezizomycotina</taxon>
        <taxon>Sordariomycetes</taxon>
        <taxon>Sordariomycetidae</taxon>
        <taxon>Diaporthales</taxon>
        <taxon>Cytosporaceae</taxon>
        <taxon>Cytospora</taxon>
    </lineage>
</organism>